<evidence type="ECO:0000259" key="4">
    <source>
        <dbReference type="Pfam" id="PF13847"/>
    </source>
</evidence>
<dbReference type="OrthoDB" id="281208at2"/>
<evidence type="ECO:0000256" key="1">
    <source>
        <dbReference type="ARBA" id="ARBA00022603"/>
    </source>
</evidence>
<keyword evidence="2 5" id="KW-0808">Transferase</keyword>
<dbReference type="Pfam" id="PF13847">
    <property type="entry name" value="Methyltransf_31"/>
    <property type="match status" value="1"/>
</dbReference>
<dbReference type="SUPFAM" id="SSF53335">
    <property type="entry name" value="S-adenosyl-L-methionine-dependent methyltransferases"/>
    <property type="match status" value="1"/>
</dbReference>
<comment type="caution">
    <text evidence="5">The sequence shown here is derived from an EMBL/GenBank/DDBJ whole genome shotgun (WGS) entry which is preliminary data.</text>
</comment>
<reference evidence="5 6" key="1">
    <citation type="submission" date="2018-03" db="EMBL/GenBank/DDBJ databases">
        <title>The ancient ancestry and fast evolution of plastids.</title>
        <authorList>
            <person name="Moore K.R."/>
            <person name="Magnabosco C."/>
            <person name="Momper L."/>
            <person name="Gold D.A."/>
            <person name="Bosak T."/>
            <person name="Fournier G.P."/>
        </authorList>
    </citation>
    <scope>NUCLEOTIDE SEQUENCE [LARGE SCALE GENOMIC DNA]</scope>
    <source>
        <strain evidence="5 6">CCALA 037</strain>
    </source>
</reference>
<dbReference type="GO" id="GO:0016279">
    <property type="term" value="F:protein-lysine N-methyltransferase activity"/>
    <property type="evidence" value="ECO:0007669"/>
    <property type="project" value="InterPro"/>
</dbReference>
<dbReference type="RefSeq" id="WP_106299483.1">
    <property type="nucleotide sequence ID" value="NZ_PVWO01000007.1"/>
</dbReference>
<accession>A0A2T1GN63</accession>
<dbReference type="EMBL" id="PVWO01000007">
    <property type="protein sequence ID" value="PSB59355.1"/>
    <property type="molecule type" value="Genomic_DNA"/>
</dbReference>
<proteinExistence type="predicted"/>
<dbReference type="GO" id="GO:0032259">
    <property type="term" value="P:methylation"/>
    <property type="evidence" value="ECO:0007669"/>
    <property type="project" value="UniProtKB-KW"/>
</dbReference>
<protein>
    <submittedName>
        <fullName evidence="5">SAM-dependent methyltransferase</fullName>
    </submittedName>
</protein>
<evidence type="ECO:0000256" key="2">
    <source>
        <dbReference type="ARBA" id="ARBA00022679"/>
    </source>
</evidence>
<keyword evidence="1 5" id="KW-0489">Methyltransferase</keyword>
<dbReference type="InterPro" id="IPR025714">
    <property type="entry name" value="Methyltranfer_dom"/>
</dbReference>
<feature type="domain" description="Methyltransferase" evidence="4">
    <location>
        <begin position="85"/>
        <end position="196"/>
    </location>
</feature>
<keyword evidence="3" id="KW-0949">S-adenosyl-L-methionine</keyword>
<keyword evidence="6" id="KW-1185">Reference proteome</keyword>
<gene>
    <name evidence="5" type="ORF">C7B77_01105</name>
</gene>
<dbReference type="CDD" id="cd02440">
    <property type="entry name" value="AdoMet_MTases"/>
    <property type="match status" value="1"/>
</dbReference>
<name>A0A2T1GN63_9CYAN</name>
<dbReference type="Gene3D" id="3.40.50.150">
    <property type="entry name" value="Vaccinia Virus protein VP39"/>
    <property type="match status" value="1"/>
</dbReference>
<dbReference type="PANTHER" id="PTHR13610">
    <property type="entry name" value="METHYLTRANSFERASE DOMAIN-CONTAINING PROTEIN"/>
    <property type="match status" value="1"/>
</dbReference>
<dbReference type="Proteomes" id="UP000238937">
    <property type="component" value="Unassembled WGS sequence"/>
</dbReference>
<dbReference type="PANTHER" id="PTHR13610:SF11">
    <property type="entry name" value="METHYLTRANSFERASE DOMAIN-CONTAINING PROTEIN"/>
    <property type="match status" value="1"/>
</dbReference>
<organism evidence="5 6">
    <name type="scientific">Chamaesiphon polymorphus CCALA 037</name>
    <dbReference type="NCBI Taxonomy" id="2107692"/>
    <lineage>
        <taxon>Bacteria</taxon>
        <taxon>Bacillati</taxon>
        <taxon>Cyanobacteriota</taxon>
        <taxon>Cyanophyceae</taxon>
        <taxon>Gomontiellales</taxon>
        <taxon>Chamaesiphonaceae</taxon>
        <taxon>Chamaesiphon</taxon>
    </lineage>
</organism>
<dbReference type="InterPro" id="IPR029063">
    <property type="entry name" value="SAM-dependent_MTases_sf"/>
</dbReference>
<evidence type="ECO:0000313" key="5">
    <source>
        <dbReference type="EMBL" id="PSB59355.1"/>
    </source>
</evidence>
<evidence type="ECO:0000256" key="3">
    <source>
        <dbReference type="ARBA" id="ARBA00022691"/>
    </source>
</evidence>
<evidence type="ECO:0000313" key="6">
    <source>
        <dbReference type="Proteomes" id="UP000238937"/>
    </source>
</evidence>
<dbReference type="InterPro" id="IPR026170">
    <property type="entry name" value="FAM173A/B"/>
</dbReference>
<sequence>MISPQTSLLQSLSHRLALATVIGLSLISAGCSTTPTATTGQPETADPAVAPAVAQAPALRSPDVIYVPTPQAVVDRMLAIAKVNSKDKLYDLGSGDGRIPITAARKFGIRATGIDINPERIREANINAKKAGVTDRVRFLNQDLFQSKFSDATVVTLYLLPELNVKLRPQLLSQLKPGTRIVSHAFDMGDWKPDRIEQVGGSTIYFWTVPANPPANLRASQVVRYPVAP</sequence>
<dbReference type="AlphaFoldDB" id="A0A2T1GN63"/>